<sequence>MLELVRRFHSWSLNTIQGRFLVITVFLLLVGGLLAVLPLAALIYDEREQETYKHVNEALDRQEQALSSWKKEQMEELSSLASFPQSRSSLLAQIDHVIENNSSFFEDLSIIDADGRIAYSVNRSMTAELGNVADRPYVQFSLKGEPFTSDVIRRQSDGEPVIVMSAPLLNERGQTVGVLSGTVPLDRVLNAMNALSFSETAQLYVADESGMLLFPDATEDAVSLAQTELFHQANKGTAQTAPYENINGEQVIGQYRWVHDGQWLLVGEVSTKEMSASFWRTIGMMAAILLFVFGLACCVIRLLVRQIMQPIHQLLEATVILRLGNYSHRIPDSSVEESLGEFKALKGAYNEMARSLEQEFSLRIQAEKELRQANEMLTRLSLSDSLTGIGNRRYFDDVLELTWESAIEQKKPMSLLLLDIDFFKKYNDRYGHDAGDRALRRVSEAVDTIAKEAGAVAARYGGEELAVIIPPGISAESFGLAEKIRRSIEHLCIMHEETKSGIITVSVGGATILPKTDDASALLIRKADEALYYSKRKGRARSTTYESITP</sequence>
<evidence type="ECO:0000256" key="6">
    <source>
        <dbReference type="SAM" id="Phobius"/>
    </source>
</evidence>
<evidence type="ECO:0000256" key="4">
    <source>
        <dbReference type="ARBA" id="ARBA00022989"/>
    </source>
</evidence>
<dbReference type="GO" id="GO:0043709">
    <property type="term" value="P:cell adhesion involved in single-species biofilm formation"/>
    <property type="evidence" value="ECO:0007669"/>
    <property type="project" value="TreeGrafter"/>
</dbReference>
<dbReference type="Gene3D" id="6.10.340.10">
    <property type="match status" value="1"/>
</dbReference>
<dbReference type="Proteomes" id="UP000186385">
    <property type="component" value="Unassembled WGS sequence"/>
</dbReference>
<dbReference type="OrthoDB" id="9759607at2"/>
<evidence type="ECO:0000259" key="8">
    <source>
        <dbReference type="PROSITE" id="PS50887"/>
    </source>
</evidence>
<dbReference type="STRING" id="1017273.SAMN05443094_10563"/>
<dbReference type="InterPro" id="IPR003660">
    <property type="entry name" value="HAMP_dom"/>
</dbReference>
<gene>
    <name evidence="9" type="ORF">B1B05_11385</name>
    <name evidence="10" type="ORF">SAMN05443094_10563</name>
</gene>
<dbReference type="PANTHER" id="PTHR45138:SF9">
    <property type="entry name" value="DIGUANYLATE CYCLASE DGCM-RELATED"/>
    <property type="match status" value="1"/>
</dbReference>
<dbReference type="PROSITE" id="PS50885">
    <property type="entry name" value="HAMP"/>
    <property type="match status" value="1"/>
</dbReference>
<reference evidence="10 11" key="1">
    <citation type="submission" date="2017-01" db="EMBL/GenBank/DDBJ databases">
        <authorList>
            <person name="Mah S.A."/>
            <person name="Swanson W.J."/>
            <person name="Moy G.W."/>
            <person name="Vacquier V.D."/>
        </authorList>
    </citation>
    <scope>NUCLEOTIDE SEQUENCE [LARGE SCALE GENOMIC DNA]</scope>
    <source>
        <strain evidence="10 11">NIO-1016</strain>
    </source>
</reference>
<proteinExistence type="predicted"/>
<evidence type="ECO:0000313" key="9">
    <source>
        <dbReference type="EMBL" id="OXS77435.1"/>
    </source>
</evidence>
<dbReference type="GO" id="GO:1902201">
    <property type="term" value="P:negative regulation of bacterial-type flagellum-dependent cell motility"/>
    <property type="evidence" value="ECO:0007669"/>
    <property type="project" value="TreeGrafter"/>
</dbReference>
<evidence type="ECO:0000256" key="5">
    <source>
        <dbReference type="ARBA" id="ARBA00023136"/>
    </source>
</evidence>
<dbReference type="FunFam" id="3.30.70.270:FF:000001">
    <property type="entry name" value="Diguanylate cyclase domain protein"/>
    <property type="match status" value="1"/>
</dbReference>
<keyword evidence="5 6" id="KW-0472">Membrane</keyword>
<reference evidence="12" key="2">
    <citation type="submission" date="2017-03" db="EMBL/GenBank/DDBJ databases">
        <title>Bacillus sp. V-88(T) DSM27956, whole genome shotgun sequencing project.</title>
        <authorList>
            <person name="Dastager S.G."/>
            <person name="Neurgaonkar P.S."/>
            <person name="Dharne M.S."/>
        </authorList>
    </citation>
    <scope>NUCLEOTIDE SEQUENCE [LARGE SCALE GENOMIC DNA]</scope>
    <source>
        <strain evidence="12">DSM 25145</strain>
    </source>
</reference>
<dbReference type="Pfam" id="PF00672">
    <property type="entry name" value="HAMP"/>
    <property type="match status" value="1"/>
</dbReference>
<keyword evidence="12" id="KW-1185">Reference proteome</keyword>
<comment type="subcellular location">
    <subcellularLocation>
        <location evidence="1">Cell membrane</location>
        <topology evidence="1">Multi-pass membrane protein</topology>
    </subcellularLocation>
</comment>
<evidence type="ECO:0000256" key="2">
    <source>
        <dbReference type="ARBA" id="ARBA00022475"/>
    </source>
</evidence>
<reference evidence="9" key="3">
    <citation type="submission" date="2017-03" db="EMBL/GenBank/DDBJ databases">
        <authorList>
            <person name="Dastager S.G."/>
            <person name="Neurgaonkar P.S."/>
            <person name="Dharne M.S."/>
        </authorList>
    </citation>
    <scope>NUCLEOTIDE SEQUENCE</scope>
    <source>
        <strain evidence="9">DSM 25145</strain>
    </source>
</reference>
<dbReference type="EMBL" id="FTLX01000005">
    <property type="protein sequence ID" value="SIR06167.1"/>
    <property type="molecule type" value="Genomic_DNA"/>
</dbReference>
<protein>
    <submittedName>
        <fullName evidence="10">Diguanylate cyclase (GGDEF) domain-containing protein</fullName>
    </submittedName>
    <submittedName>
        <fullName evidence="9">Sensor domain-containing diguanylate cyclase</fullName>
    </submittedName>
</protein>
<dbReference type="InterPro" id="IPR029787">
    <property type="entry name" value="Nucleotide_cyclase"/>
</dbReference>
<evidence type="ECO:0000313" key="10">
    <source>
        <dbReference type="EMBL" id="SIR06167.1"/>
    </source>
</evidence>
<dbReference type="NCBIfam" id="TIGR00254">
    <property type="entry name" value="GGDEF"/>
    <property type="match status" value="1"/>
</dbReference>
<feature type="transmembrane region" description="Helical" evidence="6">
    <location>
        <begin position="20"/>
        <end position="44"/>
    </location>
</feature>
<dbReference type="CDD" id="cd12914">
    <property type="entry name" value="PDC1_DGC_like"/>
    <property type="match status" value="1"/>
</dbReference>
<organism evidence="10 11">
    <name type="scientific">Domibacillus enclensis</name>
    <dbReference type="NCBI Taxonomy" id="1017273"/>
    <lineage>
        <taxon>Bacteria</taxon>
        <taxon>Bacillati</taxon>
        <taxon>Bacillota</taxon>
        <taxon>Bacilli</taxon>
        <taxon>Bacillales</taxon>
        <taxon>Bacillaceae</taxon>
        <taxon>Domibacillus</taxon>
    </lineage>
</organism>
<dbReference type="SMART" id="SM00304">
    <property type="entry name" value="HAMP"/>
    <property type="match status" value="1"/>
</dbReference>
<dbReference type="EMBL" id="MWSK01000005">
    <property type="protein sequence ID" value="OXS77435.1"/>
    <property type="molecule type" value="Genomic_DNA"/>
</dbReference>
<evidence type="ECO:0000313" key="11">
    <source>
        <dbReference type="Proteomes" id="UP000186385"/>
    </source>
</evidence>
<dbReference type="PANTHER" id="PTHR45138">
    <property type="entry name" value="REGULATORY COMPONENTS OF SENSORY TRANSDUCTION SYSTEM"/>
    <property type="match status" value="1"/>
</dbReference>
<dbReference type="SUPFAM" id="SSF55073">
    <property type="entry name" value="Nucleotide cyclase"/>
    <property type="match status" value="1"/>
</dbReference>
<dbReference type="Gene3D" id="3.30.450.20">
    <property type="entry name" value="PAS domain"/>
    <property type="match status" value="1"/>
</dbReference>
<dbReference type="GO" id="GO:0005886">
    <property type="term" value="C:plasma membrane"/>
    <property type="evidence" value="ECO:0007669"/>
    <property type="project" value="UniProtKB-SubCell"/>
</dbReference>
<evidence type="ECO:0000259" key="7">
    <source>
        <dbReference type="PROSITE" id="PS50885"/>
    </source>
</evidence>
<dbReference type="GO" id="GO:0007165">
    <property type="term" value="P:signal transduction"/>
    <property type="evidence" value="ECO:0007669"/>
    <property type="project" value="InterPro"/>
</dbReference>
<dbReference type="Proteomes" id="UP000215545">
    <property type="component" value="Unassembled WGS sequence"/>
</dbReference>
<dbReference type="Pfam" id="PF02743">
    <property type="entry name" value="dCache_1"/>
    <property type="match status" value="1"/>
</dbReference>
<feature type="transmembrane region" description="Helical" evidence="6">
    <location>
        <begin position="282"/>
        <end position="304"/>
    </location>
</feature>
<evidence type="ECO:0000256" key="1">
    <source>
        <dbReference type="ARBA" id="ARBA00004651"/>
    </source>
</evidence>
<accession>A0A1N6XV15</accession>
<dbReference type="InterPro" id="IPR043128">
    <property type="entry name" value="Rev_trsase/Diguanyl_cyclase"/>
</dbReference>
<dbReference type="InterPro" id="IPR029151">
    <property type="entry name" value="Sensor-like_sf"/>
</dbReference>
<keyword evidence="4 6" id="KW-1133">Transmembrane helix</keyword>
<evidence type="ECO:0000256" key="3">
    <source>
        <dbReference type="ARBA" id="ARBA00022692"/>
    </source>
</evidence>
<dbReference type="SUPFAM" id="SSF103190">
    <property type="entry name" value="Sensory domain-like"/>
    <property type="match status" value="1"/>
</dbReference>
<dbReference type="Pfam" id="PF00990">
    <property type="entry name" value="GGDEF"/>
    <property type="match status" value="1"/>
</dbReference>
<dbReference type="RefSeq" id="WP_052698332.1">
    <property type="nucleotide sequence ID" value="NZ_FTLX01000005.1"/>
</dbReference>
<dbReference type="CDD" id="cd06225">
    <property type="entry name" value="HAMP"/>
    <property type="match status" value="1"/>
</dbReference>
<keyword evidence="3 6" id="KW-0812">Transmembrane</keyword>
<dbReference type="PROSITE" id="PS50887">
    <property type="entry name" value="GGDEF"/>
    <property type="match status" value="1"/>
</dbReference>
<keyword evidence="2" id="KW-1003">Cell membrane</keyword>
<dbReference type="InterPro" id="IPR050469">
    <property type="entry name" value="Diguanylate_Cyclase"/>
</dbReference>
<dbReference type="AlphaFoldDB" id="A0A1N6XV15"/>
<feature type="domain" description="HAMP" evidence="7">
    <location>
        <begin position="305"/>
        <end position="361"/>
    </location>
</feature>
<feature type="domain" description="GGDEF" evidence="8">
    <location>
        <begin position="411"/>
        <end position="547"/>
    </location>
</feature>
<dbReference type="InterPro" id="IPR033479">
    <property type="entry name" value="dCache_1"/>
</dbReference>
<evidence type="ECO:0000313" key="12">
    <source>
        <dbReference type="Proteomes" id="UP000215545"/>
    </source>
</evidence>
<dbReference type="Gene3D" id="3.30.70.270">
    <property type="match status" value="1"/>
</dbReference>
<dbReference type="CDD" id="cd01949">
    <property type="entry name" value="GGDEF"/>
    <property type="match status" value="1"/>
</dbReference>
<dbReference type="SMART" id="SM00267">
    <property type="entry name" value="GGDEF"/>
    <property type="match status" value="1"/>
</dbReference>
<name>A0A1N6XV15_9BACI</name>
<dbReference type="GO" id="GO:0052621">
    <property type="term" value="F:diguanylate cyclase activity"/>
    <property type="evidence" value="ECO:0007669"/>
    <property type="project" value="TreeGrafter"/>
</dbReference>
<dbReference type="InterPro" id="IPR000160">
    <property type="entry name" value="GGDEF_dom"/>
</dbReference>